<dbReference type="GO" id="GO:0016320">
    <property type="term" value="P:endoplasmic reticulum membrane fusion"/>
    <property type="evidence" value="ECO:0007669"/>
    <property type="project" value="TreeGrafter"/>
</dbReference>
<dbReference type="PANTHER" id="PTHR45923:SF2">
    <property type="entry name" value="PROTEIN SEY1"/>
    <property type="match status" value="1"/>
</dbReference>
<accession>A0A2I0IIV9</accession>
<evidence type="ECO:0000313" key="2">
    <source>
        <dbReference type="EMBL" id="PKI43959.1"/>
    </source>
</evidence>
<dbReference type="GO" id="GO:0005783">
    <property type="term" value="C:endoplasmic reticulum"/>
    <property type="evidence" value="ECO:0007669"/>
    <property type="project" value="TreeGrafter"/>
</dbReference>
<dbReference type="STRING" id="22663.A0A2I0IIV9"/>
<dbReference type="GO" id="GO:0003924">
    <property type="term" value="F:GTPase activity"/>
    <property type="evidence" value="ECO:0007669"/>
    <property type="project" value="TreeGrafter"/>
</dbReference>
<reference evidence="2 3" key="1">
    <citation type="submission" date="2017-11" db="EMBL/GenBank/DDBJ databases">
        <title>De-novo sequencing of pomegranate (Punica granatum L.) genome.</title>
        <authorList>
            <person name="Akparov Z."/>
            <person name="Amiraslanov A."/>
            <person name="Hajiyeva S."/>
            <person name="Abbasov M."/>
            <person name="Kaur K."/>
            <person name="Hamwieh A."/>
            <person name="Solovyev V."/>
            <person name="Salamov A."/>
            <person name="Braich B."/>
            <person name="Kosarev P."/>
            <person name="Mahmoud A."/>
            <person name="Hajiyev E."/>
            <person name="Babayeva S."/>
            <person name="Izzatullayeva V."/>
            <person name="Mammadov A."/>
            <person name="Mammadov A."/>
            <person name="Sharifova S."/>
            <person name="Ojaghi J."/>
            <person name="Eynullazada K."/>
            <person name="Bayramov B."/>
            <person name="Abdulazimova A."/>
            <person name="Shahmuradov I."/>
        </authorList>
    </citation>
    <scope>NUCLEOTIDE SEQUENCE [LARGE SCALE GENOMIC DNA]</scope>
    <source>
        <strain evidence="3">cv. AG2017</strain>
        <tissue evidence="2">Leaf</tissue>
    </source>
</reference>
<organism evidence="2 3">
    <name type="scientific">Punica granatum</name>
    <name type="common">Pomegranate</name>
    <dbReference type="NCBI Taxonomy" id="22663"/>
    <lineage>
        <taxon>Eukaryota</taxon>
        <taxon>Viridiplantae</taxon>
        <taxon>Streptophyta</taxon>
        <taxon>Embryophyta</taxon>
        <taxon>Tracheophyta</taxon>
        <taxon>Spermatophyta</taxon>
        <taxon>Magnoliopsida</taxon>
        <taxon>eudicotyledons</taxon>
        <taxon>Gunneridae</taxon>
        <taxon>Pentapetalae</taxon>
        <taxon>rosids</taxon>
        <taxon>malvids</taxon>
        <taxon>Myrtales</taxon>
        <taxon>Lythraceae</taxon>
        <taxon>Punica</taxon>
    </lineage>
</organism>
<evidence type="ECO:0000256" key="1">
    <source>
        <dbReference type="SAM" id="Phobius"/>
    </source>
</evidence>
<name>A0A2I0IIV9_PUNGR</name>
<gene>
    <name evidence="2" type="ORF">CRG98_035635</name>
</gene>
<dbReference type="PANTHER" id="PTHR45923">
    <property type="entry name" value="PROTEIN SEY1"/>
    <property type="match status" value="1"/>
</dbReference>
<keyword evidence="3" id="KW-1185">Reference proteome</keyword>
<keyword evidence="1" id="KW-0812">Transmembrane</keyword>
<dbReference type="EMBL" id="PGOL01002959">
    <property type="protein sequence ID" value="PKI43959.1"/>
    <property type="molecule type" value="Genomic_DNA"/>
</dbReference>
<comment type="caution">
    <text evidence="2">The sequence shown here is derived from an EMBL/GenBank/DDBJ whole genome shotgun (WGS) entry which is preliminary data.</text>
</comment>
<proteinExistence type="predicted"/>
<protein>
    <submittedName>
        <fullName evidence="2">Uncharacterized protein</fullName>
    </submittedName>
</protein>
<sequence>MGPQRSGGKLILFLSVMYVLGVTYWSQTTRGVWLAKADGIQPLTLVMDLEGNDGDRTSGDSSDHLEEMLRNDIQKVEVVALSSYEHMEYQFKEQVASLKQRSFHSITPGGVAGDRSSIHSWFSILFQCLANMESHQGEQGSRPAHSQEIAAEKSSTFAMNEEWSQIEEAVQSGVLAPGFGKKLAGAY</sequence>
<feature type="transmembrane region" description="Helical" evidence="1">
    <location>
        <begin position="7"/>
        <end position="26"/>
    </location>
</feature>
<dbReference type="AlphaFoldDB" id="A0A2I0IIV9"/>
<keyword evidence="1" id="KW-1133">Transmembrane helix</keyword>
<dbReference type="Proteomes" id="UP000233551">
    <property type="component" value="Unassembled WGS sequence"/>
</dbReference>
<evidence type="ECO:0000313" key="3">
    <source>
        <dbReference type="Proteomes" id="UP000233551"/>
    </source>
</evidence>
<keyword evidence="1" id="KW-0472">Membrane</keyword>
<dbReference type="InterPro" id="IPR008803">
    <property type="entry name" value="RHD3/Sey1"/>
</dbReference>